<protein>
    <submittedName>
        <fullName evidence="9">SusC/RagA family TonB-linked outer membrane protein</fullName>
    </submittedName>
</protein>
<dbReference type="SUPFAM" id="SSF49464">
    <property type="entry name" value="Carboxypeptidase regulatory domain-like"/>
    <property type="match status" value="1"/>
</dbReference>
<reference evidence="10" key="1">
    <citation type="journal article" date="2019" name="Int. J. Syst. Evol. Microbiol.">
        <title>The Global Catalogue of Microorganisms (GCM) 10K type strain sequencing project: providing services to taxonomists for standard genome sequencing and annotation.</title>
        <authorList>
            <consortium name="The Broad Institute Genomics Platform"/>
            <consortium name="The Broad Institute Genome Sequencing Center for Infectious Disease"/>
            <person name="Wu L."/>
            <person name="Ma J."/>
        </authorList>
    </citation>
    <scope>NUCLEOTIDE SEQUENCE [LARGE SCALE GENOMIC DNA]</scope>
    <source>
        <strain evidence="10">KCTC 42456</strain>
    </source>
</reference>
<evidence type="ECO:0000256" key="1">
    <source>
        <dbReference type="ARBA" id="ARBA00004571"/>
    </source>
</evidence>
<comment type="similarity">
    <text evidence="7">Belongs to the TonB-dependent receptor family.</text>
</comment>
<dbReference type="NCBIfam" id="TIGR04057">
    <property type="entry name" value="SusC_RagA_signa"/>
    <property type="match status" value="1"/>
</dbReference>
<sequence length="1069" mass="119020">MKSNLLNANKRLLQLKKSFWATFACLFIILSFQESVIAKDNYLKTNKNLTAVRKSINGTITDSKGEPLIGVSIKVKGSNSGTLTDINGKFTINVPEGSTLVISYLGFETREVKVAAQTEINITLNESKNSLDEVIITGYGEKKRSEIVGSVATITGEELMDIPAPNIAGAMRNRIAGVGVSQVSGRPGSGISLNIRNSTTSPTVPGGREDPLYVIDGITVEKDIFDNLDASMIETMTILKDASAAIYGAAGAKGVLLVTTKRGKIGKPSISYNGYIGVSDASRTPDMLSGFEHASLMNETFRVNNAGQSNFFSPTDLEYISSLNNESWYDQLWKASTTQRHNMSISGGSDKITFFAGGSYQNENANYAGMKFDKYSFRSGLTATILNGLKADINFNVDHSVRNAQHNLTENDAAFFESMITVPDWVPLSINDMLVNYNGNNPLGLLQSGYYDTRKSRGYRINASLSYQPSFLKGLSARVQVSQGSSGVNSRQYRPPYNLYNFNRFGNNGQLFTDELTQQPLGNPLFEAVSGNNTRVTPSLADANSYQGFFTLQYAKTIGKHTLDLTVGGEQTVSNNEFLSVFWTNQLIPGGEDWWAFDNNTLTRNDVRINENTKRSFFGRFNYDIDKKYLVEAVARLDASSSFASGNRWGLSPSIGLGWIVSKEDFFRDNISFINFLKFKVNYGITGDDRVEQRLWQERYLIDTSNGYLYGNNNGNSLNPGIFPNPNITWEKKQTFNAGIEMSLFNNKLDVGAEFFRNYTYDQFDRGGNNQFPLYSGFTAPVLNFRELYNWGSEFTIGYKAKIGKDLSLNSSMNFSYGNSVVDRTIYAPGNLVNNTPPNWLIAFGTDPRRYNSNNIGLRNSGMFRTQEQIDAFMVQNPNYRLYNQIPQPGWLYYEDTNGDGIINDWDMVLLNNNINPIIATGINLNLGYKSFNLSTNIAARIGGKVYYDGRARIAPSLTRNVLSIWEDRWTPDNPMEGRLPRFDDPSLTRNSDFWEVDGTTIRVNNMTLSYKVPAKIASRLGLGSARLLATGNNLWTIVNPLPYKDPNTSSAYDYPILRTISFGLSVNL</sequence>
<evidence type="ECO:0000313" key="9">
    <source>
        <dbReference type="EMBL" id="MFD2730200.1"/>
    </source>
</evidence>
<dbReference type="InterPro" id="IPR023997">
    <property type="entry name" value="TonB-dep_OMP_SusC/RagA_CS"/>
</dbReference>
<evidence type="ECO:0000256" key="5">
    <source>
        <dbReference type="ARBA" id="ARBA00023136"/>
    </source>
</evidence>
<proteinExistence type="inferred from homology"/>
<dbReference type="InterPro" id="IPR037066">
    <property type="entry name" value="Plug_dom_sf"/>
</dbReference>
<keyword evidence="3 7" id="KW-1134">Transmembrane beta strand</keyword>
<dbReference type="PROSITE" id="PS52016">
    <property type="entry name" value="TONB_DEPENDENT_REC_3"/>
    <property type="match status" value="1"/>
</dbReference>
<feature type="domain" description="TonB-dependent receptor plug" evidence="8">
    <location>
        <begin position="145"/>
        <end position="255"/>
    </location>
</feature>
<keyword evidence="6 7" id="KW-0998">Cell outer membrane</keyword>
<dbReference type="Proteomes" id="UP001597546">
    <property type="component" value="Unassembled WGS sequence"/>
</dbReference>
<evidence type="ECO:0000313" key="10">
    <source>
        <dbReference type="Proteomes" id="UP001597546"/>
    </source>
</evidence>
<dbReference type="SUPFAM" id="SSF56935">
    <property type="entry name" value="Porins"/>
    <property type="match status" value="1"/>
</dbReference>
<evidence type="ECO:0000256" key="2">
    <source>
        <dbReference type="ARBA" id="ARBA00022448"/>
    </source>
</evidence>
<accession>A0ABW5TN98</accession>
<dbReference type="Gene3D" id="2.170.130.10">
    <property type="entry name" value="TonB-dependent receptor, plug domain"/>
    <property type="match status" value="1"/>
</dbReference>
<evidence type="ECO:0000256" key="6">
    <source>
        <dbReference type="ARBA" id="ARBA00023237"/>
    </source>
</evidence>
<dbReference type="RefSeq" id="WP_379041222.1">
    <property type="nucleotide sequence ID" value="NZ_JBHSKW010000008.1"/>
</dbReference>
<dbReference type="EMBL" id="JBHULV010000003">
    <property type="protein sequence ID" value="MFD2730200.1"/>
    <property type="molecule type" value="Genomic_DNA"/>
</dbReference>
<keyword evidence="5 7" id="KW-0472">Membrane</keyword>
<comment type="caution">
    <text evidence="9">The sequence shown here is derived from an EMBL/GenBank/DDBJ whole genome shotgun (WGS) entry which is preliminary data.</text>
</comment>
<dbReference type="InterPro" id="IPR012910">
    <property type="entry name" value="Plug_dom"/>
</dbReference>
<dbReference type="InterPro" id="IPR036942">
    <property type="entry name" value="Beta-barrel_TonB_sf"/>
</dbReference>
<comment type="subcellular location">
    <subcellularLocation>
        <location evidence="1 7">Cell outer membrane</location>
        <topology evidence="1 7">Multi-pass membrane protein</topology>
    </subcellularLocation>
</comment>
<dbReference type="NCBIfam" id="TIGR04056">
    <property type="entry name" value="OMP_RagA_SusC"/>
    <property type="match status" value="1"/>
</dbReference>
<evidence type="ECO:0000256" key="3">
    <source>
        <dbReference type="ARBA" id="ARBA00022452"/>
    </source>
</evidence>
<gene>
    <name evidence="9" type="ORF">ACFSSE_00630</name>
</gene>
<dbReference type="Gene3D" id="2.40.170.20">
    <property type="entry name" value="TonB-dependent receptor, beta-barrel domain"/>
    <property type="match status" value="1"/>
</dbReference>
<keyword evidence="2 7" id="KW-0813">Transport</keyword>
<organism evidence="9 10">
    <name type="scientific">Pedobacter alpinus</name>
    <dbReference type="NCBI Taxonomy" id="1590643"/>
    <lineage>
        <taxon>Bacteria</taxon>
        <taxon>Pseudomonadati</taxon>
        <taxon>Bacteroidota</taxon>
        <taxon>Sphingobacteriia</taxon>
        <taxon>Sphingobacteriales</taxon>
        <taxon>Sphingobacteriaceae</taxon>
        <taxon>Pedobacter</taxon>
    </lineage>
</organism>
<evidence type="ECO:0000256" key="4">
    <source>
        <dbReference type="ARBA" id="ARBA00022692"/>
    </source>
</evidence>
<dbReference type="Pfam" id="PF13715">
    <property type="entry name" value="CarbopepD_reg_2"/>
    <property type="match status" value="1"/>
</dbReference>
<dbReference type="Pfam" id="PF07715">
    <property type="entry name" value="Plug"/>
    <property type="match status" value="1"/>
</dbReference>
<dbReference type="InterPro" id="IPR023996">
    <property type="entry name" value="TonB-dep_OMP_SusC/RagA"/>
</dbReference>
<evidence type="ECO:0000259" key="8">
    <source>
        <dbReference type="Pfam" id="PF07715"/>
    </source>
</evidence>
<keyword evidence="4 7" id="KW-0812">Transmembrane</keyword>
<dbReference type="InterPro" id="IPR039426">
    <property type="entry name" value="TonB-dep_rcpt-like"/>
</dbReference>
<evidence type="ECO:0000256" key="7">
    <source>
        <dbReference type="PROSITE-ProRule" id="PRU01360"/>
    </source>
</evidence>
<dbReference type="InterPro" id="IPR008969">
    <property type="entry name" value="CarboxyPept-like_regulatory"/>
</dbReference>
<keyword evidence="10" id="KW-1185">Reference proteome</keyword>
<name>A0ABW5TN98_9SPHI</name>
<dbReference type="Gene3D" id="2.60.40.1120">
    <property type="entry name" value="Carboxypeptidase-like, regulatory domain"/>
    <property type="match status" value="1"/>
</dbReference>